<dbReference type="Gene3D" id="1.10.287.70">
    <property type="match status" value="1"/>
</dbReference>
<dbReference type="InterPro" id="IPR001646">
    <property type="entry name" value="5peptide_repeat"/>
</dbReference>
<name>A0A5S9III2_UABAM</name>
<dbReference type="Gene3D" id="2.160.20.80">
    <property type="entry name" value="E3 ubiquitin-protein ligase SopA"/>
    <property type="match status" value="1"/>
</dbReference>
<dbReference type="SUPFAM" id="SSF81324">
    <property type="entry name" value="Voltage-gated potassium channels"/>
    <property type="match status" value="1"/>
</dbReference>
<accession>A0A5S9III2</accession>
<feature type="transmembrane region" description="Helical" evidence="2">
    <location>
        <begin position="905"/>
        <end position="921"/>
    </location>
</feature>
<dbReference type="Pfam" id="PF13576">
    <property type="entry name" value="Pentapeptide_3"/>
    <property type="match status" value="1"/>
</dbReference>
<dbReference type="EMBL" id="AP019860">
    <property type="protein sequence ID" value="BBM82180.1"/>
    <property type="molecule type" value="Genomic_DNA"/>
</dbReference>
<dbReference type="OrthoDB" id="208382at2"/>
<evidence type="ECO:0000313" key="4">
    <source>
        <dbReference type="EMBL" id="BBM82180.1"/>
    </source>
</evidence>
<feature type="transmembrane region" description="Helical" evidence="2">
    <location>
        <begin position="933"/>
        <end position="952"/>
    </location>
</feature>
<protein>
    <recommendedName>
        <fullName evidence="3">Potassium channel domain-containing protein</fullName>
    </recommendedName>
</protein>
<evidence type="ECO:0000256" key="1">
    <source>
        <dbReference type="SAM" id="MobiDB-lite"/>
    </source>
</evidence>
<feature type="compositionally biased region" description="Basic and acidic residues" evidence="1">
    <location>
        <begin position="72"/>
        <end position="84"/>
    </location>
</feature>
<proteinExistence type="predicted"/>
<dbReference type="KEGG" id="uam:UABAM_00523"/>
<feature type="domain" description="Potassium channel" evidence="3">
    <location>
        <begin position="939"/>
        <end position="1021"/>
    </location>
</feature>
<dbReference type="Pfam" id="PF07885">
    <property type="entry name" value="Ion_trans_2"/>
    <property type="match status" value="1"/>
</dbReference>
<sequence>MNKDEFIDGNDEKKAADKVQENVSEEASSHSTETTKEGSTDEAVKSINDDPLEQRIIQRNLHVQINGDISSEDNKRAVSQKDDATNSAEDTPKVVANNTTEQNISGEHTVEHKEDNSAISTEDTIVSGAVADIAADVVIDNLENFDAEETVICSGDETIISKVEGEETIISSIDEQALLETQKVDVISLDGKSDESTTVEVSMKEVFSQNAAEQTEEEAQEEAQEINGRKVLFPAVAVKKIKETGIIEDAVIPFLNLDGLRIVHPLVIRNCQLQGIVARGTVFEQGIEVRDSEVTERLEFSAWRGDEGLSHTIIREGITVADTLMNDNVSMRNTRVVGDVVFENCEFKGTFRLDQSKIEGDVLLDGEGDILLVSAFRCHCHEFKIRRHTIVGHKKESLDLNSSKIARISLSSCTLEQALKMKKSRVGNDDTNDAFYASGCTFADVDMSQSMFFSKVYWHEITIKGKFVAEMPKEEKGRKIGKPVYFKEDIHFDSINFEGKTDFYGARFGKYARFIKCVFHKQANFNQAEFQDVSSFWMSEFMGRADFKKTTLGGRSNFGKVTFNGRGSFNEATFGDESNFYLADVKQDIFFTGATFENHLVLRNINFGGGVGLSKIYARKNIKISQSNVADRLILSGSNIEGAIIAPALTVGTWGSLADSRVHGYIDFGGLKVGTKLSAEDKEKLSTFHTQEERGKDDVVPGTFYMTDSTFHKEINMFSANIAGDLCLDGINSYAEWELNSVDVGNDVVFSKSYFRGMIRCENSTIGGKLYSHKARFKEEASWNGLKCQSADLRFSSFDGGFTMRYGRIEKELKMYNTDVDGKVDLFRCKFGDISFNHMLVDHFLIDRHSIGDELSSEKNGEFSHAVTEYGILKQSFHQRNDYESMDWAYYRFCRSKRKMKKASWKRPMRSMGIFFDWLFLDKGFGYGTRPMNIAFVALSCVFVFAILFSFVPNGILGPDGPLTDISFSDSFYLSITTFASMDYGDSGPVLDHWLKHLFSLEGILGIFLTTLFVATISRKIIRS</sequence>
<gene>
    <name evidence="4" type="ORF">UABAM_00523</name>
</gene>
<keyword evidence="2" id="KW-1133">Transmembrane helix</keyword>
<keyword evidence="2" id="KW-0812">Transmembrane</keyword>
<evidence type="ECO:0000259" key="3">
    <source>
        <dbReference type="Pfam" id="PF07885"/>
    </source>
</evidence>
<dbReference type="AlphaFoldDB" id="A0A5S9III2"/>
<organism evidence="4 5">
    <name type="scientific">Uabimicrobium amorphum</name>
    <dbReference type="NCBI Taxonomy" id="2596890"/>
    <lineage>
        <taxon>Bacteria</taxon>
        <taxon>Pseudomonadati</taxon>
        <taxon>Planctomycetota</taxon>
        <taxon>Candidatus Uabimicrobiia</taxon>
        <taxon>Candidatus Uabimicrobiales</taxon>
        <taxon>Candidatus Uabimicrobiaceae</taxon>
        <taxon>Candidatus Uabimicrobium</taxon>
    </lineage>
</organism>
<evidence type="ECO:0000256" key="2">
    <source>
        <dbReference type="SAM" id="Phobius"/>
    </source>
</evidence>
<dbReference type="InterPro" id="IPR013099">
    <property type="entry name" value="K_chnl_dom"/>
</dbReference>
<feature type="transmembrane region" description="Helical" evidence="2">
    <location>
        <begin position="998"/>
        <end position="1017"/>
    </location>
</feature>
<dbReference type="RefSeq" id="WP_151966432.1">
    <property type="nucleotide sequence ID" value="NZ_AP019860.1"/>
</dbReference>
<reference evidence="4 5" key="1">
    <citation type="submission" date="2019-08" db="EMBL/GenBank/DDBJ databases">
        <title>Complete genome sequence of Candidatus Uab amorphum.</title>
        <authorList>
            <person name="Shiratori T."/>
            <person name="Suzuki S."/>
            <person name="Kakizawa Y."/>
            <person name="Ishida K."/>
        </authorList>
    </citation>
    <scope>NUCLEOTIDE SEQUENCE [LARGE SCALE GENOMIC DNA]</scope>
    <source>
        <strain evidence="4 5">SRT547</strain>
    </source>
</reference>
<feature type="compositionally biased region" description="Basic and acidic residues" evidence="1">
    <location>
        <begin position="33"/>
        <end position="48"/>
    </location>
</feature>
<keyword evidence="2" id="KW-0472">Membrane</keyword>
<evidence type="ECO:0000313" key="5">
    <source>
        <dbReference type="Proteomes" id="UP000326354"/>
    </source>
</evidence>
<keyword evidence="5" id="KW-1185">Reference proteome</keyword>
<feature type="region of interest" description="Disordered" evidence="1">
    <location>
        <begin position="1"/>
        <end position="52"/>
    </location>
</feature>
<dbReference type="Proteomes" id="UP000326354">
    <property type="component" value="Chromosome"/>
</dbReference>
<feature type="region of interest" description="Disordered" evidence="1">
    <location>
        <begin position="67"/>
        <end position="91"/>
    </location>
</feature>
<feature type="compositionally biased region" description="Basic and acidic residues" evidence="1">
    <location>
        <begin position="1"/>
        <end position="20"/>
    </location>
</feature>